<evidence type="ECO:0000313" key="2">
    <source>
        <dbReference type="EMBL" id="KOF75203.1"/>
    </source>
</evidence>
<feature type="compositionally biased region" description="Low complexity" evidence="1">
    <location>
        <begin position="74"/>
        <end position="84"/>
    </location>
</feature>
<sequence length="191" mass="21426">MSNVISTRPSCALKGKEENIEERSTMCSATEANKGCSFNRLSDLHFPALTTPIAPTLEKEVEKTINKVNKEPNTNDTTKTNNRNHCNGFASAAKQSSEEINVAMDDIKTAKELRKDGNNVFLSTPQTLINKTNRCTITYKIFSIKHKKMEIASPQQLEIALKPIWGKKSFVTKGKRFGTLEVRFSTEEDVR</sequence>
<protein>
    <submittedName>
        <fullName evidence="2">Uncharacterized protein</fullName>
    </submittedName>
</protein>
<evidence type="ECO:0000256" key="1">
    <source>
        <dbReference type="SAM" id="MobiDB-lite"/>
    </source>
</evidence>
<reference evidence="2" key="1">
    <citation type="submission" date="2015-07" db="EMBL/GenBank/DDBJ databases">
        <title>MeaNS - Measles Nucleotide Surveillance Program.</title>
        <authorList>
            <person name="Tran T."/>
            <person name="Druce J."/>
        </authorList>
    </citation>
    <scope>NUCLEOTIDE SEQUENCE</scope>
    <source>
        <strain evidence="2">UCB-OBI-ISO-001</strain>
        <tissue evidence="2">Gonad</tissue>
    </source>
</reference>
<gene>
    <name evidence="2" type="ORF">OCBIM_22035134mg</name>
</gene>
<dbReference type="AlphaFoldDB" id="A0A0L8GE51"/>
<name>A0A0L8GE51_OCTBM</name>
<dbReference type="OrthoDB" id="10549348at2759"/>
<organism evidence="2">
    <name type="scientific">Octopus bimaculoides</name>
    <name type="common">California two-spotted octopus</name>
    <dbReference type="NCBI Taxonomy" id="37653"/>
    <lineage>
        <taxon>Eukaryota</taxon>
        <taxon>Metazoa</taxon>
        <taxon>Spiralia</taxon>
        <taxon>Lophotrochozoa</taxon>
        <taxon>Mollusca</taxon>
        <taxon>Cephalopoda</taxon>
        <taxon>Coleoidea</taxon>
        <taxon>Octopodiformes</taxon>
        <taxon>Octopoda</taxon>
        <taxon>Incirrata</taxon>
        <taxon>Octopodidae</taxon>
        <taxon>Octopus</taxon>
    </lineage>
</organism>
<accession>A0A0L8GE51</accession>
<proteinExistence type="predicted"/>
<feature type="region of interest" description="Disordered" evidence="1">
    <location>
        <begin position="69"/>
        <end position="88"/>
    </location>
</feature>
<dbReference type="EMBL" id="KQ422286">
    <property type="protein sequence ID" value="KOF75203.1"/>
    <property type="molecule type" value="Genomic_DNA"/>
</dbReference>